<name>A0A6H9YSK2_9ACTN</name>
<evidence type="ECO:0000313" key="2">
    <source>
        <dbReference type="EMBL" id="KAB2344869.1"/>
    </source>
</evidence>
<organism evidence="2 3">
    <name type="scientific">Actinomadura rudentiformis</name>
    <dbReference type="NCBI Taxonomy" id="359158"/>
    <lineage>
        <taxon>Bacteria</taxon>
        <taxon>Bacillati</taxon>
        <taxon>Actinomycetota</taxon>
        <taxon>Actinomycetes</taxon>
        <taxon>Streptosporangiales</taxon>
        <taxon>Thermomonosporaceae</taxon>
        <taxon>Actinomadura</taxon>
    </lineage>
</organism>
<dbReference type="EMBL" id="WBMT01000015">
    <property type="protein sequence ID" value="KAB2344869.1"/>
    <property type="molecule type" value="Genomic_DNA"/>
</dbReference>
<evidence type="ECO:0000256" key="1">
    <source>
        <dbReference type="SAM" id="MobiDB-lite"/>
    </source>
</evidence>
<dbReference type="RefSeq" id="WP_151565237.1">
    <property type="nucleotide sequence ID" value="NZ_WBMT01000015.1"/>
</dbReference>
<evidence type="ECO:0000313" key="3">
    <source>
        <dbReference type="Proteomes" id="UP000468735"/>
    </source>
</evidence>
<dbReference type="AlphaFoldDB" id="A0A6H9YSK2"/>
<reference evidence="2 3" key="1">
    <citation type="submission" date="2019-09" db="EMBL/GenBank/DDBJ databases">
        <title>Actinomadura physcomitrii sp. nov., a novel actinomycete isolated from moss [Physcomitrium sphaericum (Ludw) Fuernr].</title>
        <authorList>
            <person name="Zhuang X."/>
            <person name="Liu C."/>
        </authorList>
    </citation>
    <scope>NUCLEOTIDE SEQUENCE [LARGE SCALE GENOMIC DNA]</scope>
    <source>
        <strain evidence="2 3">HMC1</strain>
    </source>
</reference>
<keyword evidence="3" id="KW-1185">Reference proteome</keyword>
<comment type="caution">
    <text evidence="2">The sequence shown here is derived from an EMBL/GenBank/DDBJ whole genome shotgun (WGS) entry which is preliminary data.</text>
</comment>
<sequence length="193" mass="20573">MPPPLDDATRTAIIADIRAGEKSRNAIARDHGVSWGVVSKLARQIGENNAFNRSSTAKAVEAARTDAKALRVTLIADLYADAQRFRARSWEPYTQVITGPDGPQFVTTKLPPLRDQQAGYTALAICLDKALKLEAVDSDGGAEAGRTMVSELREALGLAYTQLVGDEQQPPSPDAAATETDEPKDPDAGGEVT</sequence>
<feature type="region of interest" description="Disordered" evidence="1">
    <location>
        <begin position="160"/>
        <end position="193"/>
    </location>
</feature>
<dbReference type="OrthoDB" id="4551805at2"/>
<accession>A0A6H9YSK2</accession>
<proteinExistence type="predicted"/>
<gene>
    <name evidence="2" type="ORF">F8566_30215</name>
</gene>
<dbReference type="Proteomes" id="UP000468735">
    <property type="component" value="Unassembled WGS sequence"/>
</dbReference>
<protein>
    <submittedName>
        <fullName evidence="2">Uncharacterized protein</fullName>
    </submittedName>
</protein>